<dbReference type="InterPro" id="IPR001932">
    <property type="entry name" value="PPM-type_phosphatase-like_dom"/>
</dbReference>
<dbReference type="AlphaFoldDB" id="A0A2N5ZAW1"/>
<dbReference type="CDD" id="cd16936">
    <property type="entry name" value="HATPase_RsbW-like"/>
    <property type="match status" value="1"/>
</dbReference>
<reference evidence="3 4" key="1">
    <citation type="submission" date="2017-11" db="EMBL/GenBank/DDBJ databases">
        <title>Genome-resolved metagenomics identifies genetic mobility, metabolic interactions, and unexpected diversity in perchlorate-reducing communities.</title>
        <authorList>
            <person name="Barnum T.P."/>
            <person name="Figueroa I.A."/>
            <person name="Carlstrom C.I."/>
            <person name="Lucas L.N."/>
            <person name="Engelbrektson A.L."/>
            <person name="Coates J.D."/>
        </authorList>
    </citation>
    <scope>NUCLEOTIDE SEQUENCE [LARGE SCALE GENOMIC DNA]</scope>
    <source>
        <strain evidence="3">BM706</strain>
    </source>
</reference>
<dbReference type="InterPro" id="IPR036890">
    <property type="entry name" value="HATPase_C_sf"/>
</dbReference>
<evidence type="ECO:0000256" key="1">
    <source>
        <dbReference type="ARBA" id="ARBA00022801"/>
    </source>
</evidence>
<feature type="domain" description="PPM-type phosphatase" evidence="2">
    <location>
        <begin position="379"/>
        <end position="597"/>
    </location>
</feature>
<gene>
    <name evidence="3" type="ORF">C0601_12015</name>
</gene>
<dbReference type="Pfam" id="PF07228">
    <property type="entry name" value="SpoIIE"/>
    <property type="match status" value="1"/>
</dbReference>
<dbReference type="InterPro" id="IPR029016">
    <property type="entry name" value="GAF-like_dom_sf"/>
</dbReference>
<keyword evidence="1" id="KW-0378">Hydrolase</keyword>
<organism evidence="3 4">
    <name type="scientific">Muiribacterium halophilum</name>
    <dbReference type="NCBI Taxonomy" id="2053465"/>
    <lineage>
        <taxon>Bacteria</taxon>
        <taxon>Candidatus Muiribacteriota</taxon>
        <taxon>Candidatus Muiribacteriia</taxon>
        <taxon>Candidatus Muiribacteriales</taxon>
        <taxon>Candidatus Muiribacteriaceae</taxon>
        <taxon>Candidatus Muiribacterium</taxon>
    </lineage>
</organism>
<dbReference type="PANTHER" id="PTHR43156:SF2">
    <property type="entry name" value="STAGE II SPORULATION PROTEIN E"/>
    <property type="match status" value="1"/>
</dbReference>
<dbReference type="Pfam" id="PF13581">
    <property type="entry name" value="HATPase_c_2"/>
    <property type="match status" value="1"/>
</dbReference>
<dbReference type="InterPro" id="IPR003594">
    <property type="entry name" value="HATPase_dom"/>
</dbReference>
<dbReference type="SUPFAM" id="SSF55874">
    <property type="entry name" value="ATPase domain of HSP90 chaperone/DNA topoisomerase II/histidine kinase"/>
    <property type="match status" value="1"/>
</dbReference>
<name>A0A2N5ZAW1_MUIH1</name>
<dbReference type="SUPFAM" id="SSF81606">
    <property type="entry name" value="PP2C-like"/>
    <property type="match status" value="1"/>
</dbReference>
<dbReference type="Gene3D" id="3.60.40.10">
    <property type="entry name" value="PPM-type phosphatase domain"/>
    <property type="match status" value="1"/>
</dbReference>
<accession>A0A2N5ZAW1</accession>
<sequence>MTEDLFNELDQLIDDLEFDDSSEENEIKDNKNIQDIDFYTFIKHIFDSIANSVDVETYLNVIIDAMMDFLFLDSCIMLNHDNEIILERDFIKNHNSILNDIKEEKILEWVKIERKSTVYEKNNTSFIIAPLLIESEFDGFFIACSQNITITPKFHNLFNISTSILAIFYTKIKLYKELLQNSDHLEIKVNEVKHLYNELLIIHDFVKKAGSIFDIPDLLDTLKDLTIKAASPNKCFVLTYNEKSNNFIVSSSTVEEKKGKILPVIDILAETVENKKIIKIKEVESEFLKKTFQAYSILSIPIFFKENIYGILLMTERFTNKPYSKEDVELLKSLTRQTENSLENIRLYNKYVEKQKIERDLELARNIQKNLLPEHPPEMPMLEISGLSLPARQVGGDYFDYLKLDDDHIWIFLGDVSGKGISASILMAMVRSYLKSEIRNAGDSPGELLTNVNDLVVNDIYEGKFITFIAVYVDLSKNKIYYSNAGHLPALHMTKNNEEPFEYGADNLPIGIIENIKYPTRSASFENGDVLVLYTDGINEAMNLKSEEYGFEKLVKNIKDHRKDSTKKLLNIIIRDVEKWSKGAPQHDDTTMVIIKNSDKNKKEFTDEFYIENDINQINDVVEDLVVFLKELEISDDEIFDIKLVLSELLINAAKHGNKFDKDKKIKLYYNITKEKIITRIYDEGDGFDHKEISDYDDRLLEENGRVIILVSSIADRVKYIGKGNIVEFEKWFRGYGI</sequence>
<dbReference type="InterPro" id="IPR052016">
    <property type="entry name" value="Bact_Sigma-Reg"/>
</dbReference>
<dbReference type="SUPFAM" id="SSF55781">
    <property type="entry name" value="GAF domain-like"/>
    <property type="match status" value="1"/>
</dbReference>
<dbReference type="EMBL" id="PKTG01000129">
    <property type="protein sequence ID" value="PLX15807.1"/>
    <property type="molecule type" value="Genomic_DNA"/>
</dbReference>
<evidence type="ECO:0000313" key="4">
    <source>
        <dbReference type="Proteomes" id="UP000234857"/>
    </source>
</evidence>
<comment type="caution">
    <text evidence="3">The sequence shown here is derived from an EMBL/GenBank/DDBJ whole genome shotgun (WGS) entry which is preliminary data.</text>
</comment>
<dbReference type="InterPro" id="IPR003018">
    <property type="entry name" value="GAF"/>
</dbReference>
<dbReference type="InterPro" id="IPR036457">
    <property type="entry name" value="PPM-type-like_dom_sf"/>
</dbReference>
<dbReference type="Gene3D" id="3.30.565.10">
    <property type="entry name" value="Histidine kinase-like ATPase, C-terminal domain"/>
    <property type="match status" value="1"/>
</dbReference>
<dbReference type="GO" id="GO:0016791">
    <property type="term" value="F:phosphatase activity"/>
    <property type="evidence" value="ECO:0007669"/>
    <property type="project" value="TreeGrafter"/>
</dbReference>
<dbReference type="Gene3D" id="3.30.450.40">
    <property type="match status" value="1"/>
</dbReference>
<dbReference type="Proteomes" id="UP000234857">
    <property type="component" value="Unassembled WGS sequence"/>
</dbReference>
<proteinExistence type="predicted"/>
<dbReference type="PANTHER" id="PTHR43156">
    <property type="entry name" value="STAGE II SPORULATION PROTEIN E-RELATED"/>
    <property type="match status" value="1"/>
</dbReference>
<dbReference type="Pfam" id="PF13492">
    <property type="entry name" value="GAF_3"/>
    <property type="match status" value="1"/>
</dbReference>
<evidence type="ECO:0000313" key="3">
    <source>
        <dbReference type="EMBL" id="PLX15807.1"/>
    </source>
</evidence>
<dbReference type="SMART" id="SM00331">
    <property type="entry name" value="PP2C_SIG"/>
    <property type="match status" value="1"/>
</dbReference>
<evidence type="ECO:0000259" key="2">
    <source>
        <dbReference type="SMART" id="SM00331"/>
    </source>
</evidence>
<protein>
    <recommendedName>
        <fullName evidence="2">PPM-type phosphatase domain-containing protein</fullName>
    </recommendedName>
</protein>